<evidence type="ECO:0000313" key="6">
    <source>
        <dbReference type="EMBL" id="QGW77518.1"/>
    </source>
</evidence>
<dbReference type="PANTHER" id="PTHR30055:SF146">
    <property type="entry name" value="HTH-TYPE TRANSCRIPTIONAL DUAL REGULATOR CECR"/>
    <property type="match status" value="1"/>
</dbReference>
<dbReference type="Pfam" id="PF00440">
    <property type="entry name" value="TetR_N"/>
    <property type="match status" value="1"/>
</dbReference>
<dbReference type="InterPro" id="IPR039536">
    <property type="entry name" value="TetR_C_Proteobacteria"/>
</dbReference>
<name>A0A6I6H9V2_9PSED</name>
<dbReference type="InterPro" id="IPR009057">
    <property type="entry name" value="Homeodomain-like_sf"/>
</dbReference>
<dbReference type="GO" id="GO:0000976">
    <property type="term" value="F:transcription cis-regulatory region binding"/>
    <property type="evidence" value="ECO:0007669"/>
    <property type="project" value="TreeGrafter"/>
</dbReference>
<feature type="domain" description="HTH tetR-type" evidence="5">
    <location>
        <begin position="35"/>
        <end position="95"/>
    </location>
</feature>
<dbReference type="InterPro" id="IPR001647">
    <property type="entry name" value="HTH_TetR"/>
</dbReference>
<dbReference type="Gene3D" id="1.10.357.10">
    <property type="entry name" value="Tetracycline Repressor, domain 2"/>
    <property type="match status" value="1"/>
</dbReference>
<dbReference type="Gene3D" id="1.10.10.60">
    <property type="entry name" value="Homeodomain-like"/>
    <property type="match status" value="1"/>
</dbReference>
<feature type="DNA-binding region" description="H-T-H motif" evidence="4">
    <location>
        <begin position="58"/>
        <end position="77"/>
    </location>
</feature>
<evidence type="ECO:0000256" key="4">
    <source>
        <dbReference type="PROSITE-ProRule" id="PRU00335"/>
    </source>
</evidence>
<dbReference type="Proteomes" id="UP000426235">
    <property type="component" value="Chromosome"/>
</dbReference>
<evidence type="ECO:0000256" key="3">
    <source>
        <dbReference type="ARBA" id="ARBA00023163"/>
    </source>
</evidence>
<dbReference type="AlphaFoldDB" id="A0A6I6H9V2"/>
<keyword evidence="7" id="KW-1185">Reference proteome</keyword>
<evidence type="ECO:0000313" key="7">
    <source>
        <dbReference type="Proteomes" id="UP000426235"/>
    </source>
</evidence>
<protein>
    <submittedName>
        <fullName evidence="6">TetR family transcriptional regulator</fullName>
    </submittedName>
</protein>
<gene>
    <name evidence="6" type="ORF">GPJ81_12760</name>
</gene>
<reference evidence="6" key="1">
    <citation type="submission" date="2019-12" db="EMBL/GenBank/DDBJ databases">
        <title>Hybrid Genome Assemblies of two High G+C Isolates from Undergraduate Microbiology Courses.</title>
        <authorList>
            <person name="Ne Ville C.J."/>
            <person name="Enright D."/>
            <person name="Hernandez I."/>
            <person name="Dodsworth J."/>
            <person name="Orwin P.M."/>
        </authorList>
    </citation>
    <scope>NUCLEOTIDE SEQUENCE [LARGE SCALE GENOMIC DNA]</scope>
    <source>
        <strain evidence="6">Neo</strain>
    </source>
</reference>
<dbReference type="PANTHER" id="PTHR30055">
    <property type="entry name" value="HTH-TYPE TRANSCRIPTIONAL REGULATOR RUTR"/>
    <property type="match status" value="1"/>
</dbReference>
<keyword evidence="3" id="KW-0804">Transcription</keyword>
<dbReference type="InterPro" id="IPR050109">
    <property type="entry name" value="HTH-type_TetR-like_transc_reg"/>
</dbReference>
<proteinExistence type="predicted"/>
<keyword evidence="1" id="KW-0805">Transcription regulation</keyword>
<dbReference type="FunFam" id="1.10.10.60:FF:000141">
    <property type="entry name" value="TetR family transcriptional regulator"/>
    <property type="match status" value="1"/>
</dbReference>
<keyword evidence="2 4" id="KW-0238">DNA-binding</keyword>
<dbReference type="InterPro" id="IPR036271">
    <property type="entry name" value="Tet_transcr_reg_TetR-rel_C_sf"/>
</dbReference>
<dbReference type="EMBL" id="CP046621">
    <property type="protein sequence ID" value="QGW77518.1"/>
    <property type="molecule type" value="Genomic_DNA"/>
</dbReference>
<dbReference type="Pfam" id="PF14246">
    <property type="entry name" value="TetR_C_7"/>
    <property type="match status" value="1"/>
</dbReference>
<dbReference type="SUPFAM" id="SSF46689">
    <property type="entry name" value="Homeodomain-like"/>
    <property type="match status" value="1"/>
</dbReference>
<dbReference type="SUPFAM" id="SSF48498">
    <property type="entry name" value="Tetracyclin repressor-like, C-terminal domain"/>
    <property type="match status" value="1"/>
</dbReference>
<evidence type="ECO:0000256" key="2">
    <source>
        <dbReference type="ARBA" id="ARBA00023125"/>
    </source>
</evidence>
<evidence type="ECO:0000256" key="1">
    <source>
        <dbReference type="ARBA" id="ARBA00023015"/>
    </source>
</evidence>
<evidence type="ECO:0000259" key="5">
    <source>
        <dbReference type="PROSITE" id="PS50977"/>
    </source>
</evidence>
<sequence>MWNAPRRAGRLCAERCRIERKRCFLSERVESKRQAEKREAILATATEMFLEEGYAGVSVDAIIARIGGSKRTVYAYFGDKDGLFAAIIARLCEQIVNPLTHMDLSCKPLPEALRTIAETFLEVILAPRTIAMHRLIVAEALRAPEAARAFFEAAPGAAYGCLREYFGWAEKAGIVQAGDAQTRAVLFLDALTGDFQLRCLLGLMDIPSELDRQRRIDEAINIFLSGLKL</sequence>
<dbReference type="PRINTS" id="PR00455">
    <property type="entry name" value="HTHTETR"/>
</dbReference>
<accession>A0A6I6H9V2</accession>
<dbReference type="PROSITE" id="PS50977">
    <property type="entry name" value="HTH_TETR_2"/>
    <property type="match status" value="1"/>
</dbReference>
<organism evidence="6 7">
    <name type="scientific">Pseudomonas alkylphenolica</name>
    <dbReference type="NCBI Taxonomy" id="237609"/>
    <lineage>
        <taxon>Bacteria</taxon>
        <taxon>Pseudomonadati</taxon>
        <taxon>Pseudomonadota</taxon>
        <taxon>Gammaproteobacteria</taxon>
        <taxon>Pseudomonadales</taxon>
        <taxon>Pseudomonadaceae</taxon>
        <taxon>Pseudomonas</taxon>
    </lineage>
</organism>
<dbReference type="GO" id="GO:0003700">
    <property type="term" value="F:DNA-binding transcription factor activity"/>
    <property type="evidence" value="ECO:0007669"/>
    <property type="project" value="TreeGrafter"/>
</dbReference>